<evidence type="ECO:0000313" key="2">
    <source>
        <dbReference type="EMBL" id="SAL99317.1"/>
    </source>
</evidence>
<sequence length="104" mass="11402">MHLHFSNFQIFDRISKFFKTRRKVPHWLPNSSLGHLANQKPPTSQASGQQTVYTAPVALNSSQTQAKLKRVGAKLQPASAKLQPASAKLQPASANRKPNSSLQG</sequence>
<name>A0A168MVT8_ABSGL</name>
<dbReference type="EMBL" id="LT552609">
    <property type="protein sequence ID" value="SAL99317.1"/>
    <property type="molecule type" value="Genomic_DNA"/>
</dbReference>
<dbReference type="AlphaFoldDB" id="A0A168MVT8"/>
<reference evidence="2" key="1">
    <citation type="submission" date="2016-04" db="EMBL/GenBank/DDBJ databases">
        <authorList>
            <person name="Evans L.H."/>
            <person name="Alamgir A."/>
            <person name="Owens N."/>
            <person name="Weber N.D."/>
            <person name="Virtaneva K."/>
            <person name="Barbian K."/>
            <person name="Babar A."/>
            <person name="Rosenke K."/>
        </authorList>
    </citation>
    <scope>NUCLEOTIDE SEQUENCE [LARGE SCALE GENOMIC DNA]</scope>
    <source>
        <strain evidence="2">CBS 101.48</strain>
    </source>
</reference>
<feature type="region of interest" description="Disordered" evidence="1">
    <location>
        <begin position="29"/>
        <end position="50"/>
    </location>
</feature>
<protein>
    <submittedName>
        <fullName evidence="2">Uncharacterized protein</fullName>
    </submittedName>
</protein>
<dbReference type="Proteomes" id="UP000078561">
    <property type="component" value="Unassembled WGS sequence"/>
</dbReference>
<evidence type="ECO:0000256" key="1">
    <source>
        <dbReference type="SAM" id="MobiDB-lite"/>
    </source>
</evidence>
<proteinExistence type="predicted"/>
<feature type="compositionally biased region" description="Polar residues" evidence="1">
    <location>
        <begin position="40"/>
        <end position="50"/>
    </location>
</feature>
<feature type="compositionally biased region" description="Polar residues" evidence="1">
    <location>
        <begin position="92"/>
        <end position="104"/>
    </location>
</feature>
<keyword evidence="3" id="KW-1185">Reference proteome</keyword>
<feature type="region of interest" description="Disordered" evidence="1">
    <location>
        <begin position="71"/>
        <end position="104"/>
    </location>
</feature>
<gene>
    <name evidence="2" type="primary">ABSGL_04918.1 scaffold 6065</name>
</gene>
<dbReference type="InParanoid" id="A0A168MVT8"/>
<evidence type="ECO:0000313" key="3">
    <source>
        <dbReference type="Proteomes" id="UP000078561"/>
    </source>
</evidence>
<accession>A0A168MVT8</accession>
<organism evidence="2">
    <name type="scientific">Absidia glauca</name>
    <name type="common">Pin mould</name>
    <dbReference type="NCBI Taxonomy" id="4829"/>
    <lineage>
        <taxon>Eukaryota</taxon>
        <taxon>Fungi</taxon>
        <taxon>Fungi incertae sedis</taxon>
        <taxon>Mucoromycota</taxon>
        <taxon>Mucoromycotina</taxon>
        <taxon>Mucoromycetes</taxon>
        <taxon>Mucorales</taxon>
        <taxon>Cunninghamellaceae</taxon>
        <taxon>Absidia</taxon>
    </lineage>
</organism>